<keyword evidence="9" id="KW-0812">Transmembrane</keyword>
<keyword evidence="9" id="KW-1133">Transmembrane helix</keyword>
<dbReference type="Gene3D" id="3.30.70.270">
    <property type="match status" value="1"/>
</dbReference>
<evidence type="ECO:0000256" key="2">
    <source>
        <dbReference type="ARBA" id="ARBA00022553"/>
    </source>
</evidence>
<evidence type="ECO:0000259" key="10">
    <source>
        <dbReference type="PROSITE" id="PS50112"/>
    </source>
</evidence>
<keyword evidence="4" id="KW-0547">Nucleotide-binding</keyword>
<gene>
    <name evidence="13" type="ORF">SAMN06295970_116114</name>
</gene>
<keyword evidence="9" id="KW-0472">Membrane</keyword>
<dbReference type="SMART" id="SM00091">
    <property type="entry name" value="PAS"/>
    <property type="match status" value="1"/>
</dbReference>
<dbReference type="PROSITE" id="PS50887">
    <property type="entry name" value="GGDEF"/>
    <property type="match status" value="1"/>
</dbReference>
<dbReference type="CDD" id="cd01949">
    <property type="entry name" value="GGDEF"/>
    <property type="match status" value="1"/>
</dbReference>
<feature type="domain" description="GGDEF" evidence="12">
    <location>
        <begin position="586"/>
        <end position="720"/>
    </location>
</feature>
<keyword evidence="5" id="KW-0418">Kinase</keyword>
<organism evidence="13 14">
    <name type="scientific">Noviherbaspirillum suwonense</name>
    <dbReference type="NCBI Taxonomy" id="1224511"/>
    <lineage>
        <taxon>Bacteria</taxon>
        <taxon>Pseudomonadati</taxon>
        <taxon>Pseudomonadota</taxon>
        <taxon>Betaproteobacteria</taxon>
        <taxon>Burkholderiales</taxon>
        <taxon>Oxalobacteraceae</taxon>
        <taxon>Noviherbaspirillum</taxon>
    </lineage>
</organism>
<dbReference type="InterPro" id="IPR029787">
    <property type="entry name" value="Nucleotide_cyclase"/>
</dbReference>
<dbReference type="Pfam" id="PF00989">
    <property type="entry name" value="PAS"/>
    <property type="match status" value="1"/>
</dbReference>
<evidence type="ECO:0000256" key="6">
    <source>
        <dbReference type="ARBA" id="ARBA00022840"/>
    </source>
</evidence>
<dbReference type="Gene3D" id="6.10.340.10">
    <property type="match status" value="1"/>
</dbReference>
<evidence type="ECO:0000256" key="9">
    <source>
        <dbReference type="SAM" id="Phobius"/>
    </source>
</evidence>
<dbReference type="PANTHER" id="PTHR46663:SF4">
    <property type="entry name" value="DIGUANYLATE CYCLASE DGCT-RELATED"/>
    <property type="match status" value="1"/>
</dbReference>
<evidence type="ECO:0000259" key="12">
    <source>
        <dbReference type="PROSITE" id="PS50887"/>
    </source>
</evidence>
<reference evidence="13 14" key="1">
    <citation type="submission" date="2017-05" db="EMBL/GenBank/DDBJ databases">
        <authorList>
            <person name="Varghese N."/>
            <person name="Submissions S."/>
        </authorList>
    </citation>
    <scope>NUCLEOTIDE SEQUENCE [LARGE SCALE GENOMIC DNA]</scope>
    <source>
        <strain evidence="13 14">DSM 26001</strain>
    </source>
</reference>
<feature type="transmembrane region" description="Helical" evidence="9">
    <location>
        <begin position="23"/>
        <end position="46"/>
    </location>
</feature>
<dbReference type="InterPro" id="IPR029151">
    <property type="entry name" value="Sensor-like_sf"/>
</dbReference>
<dbReference type="InterPro" id="IPR000700">
    <property type="entry name" value="PAS-assoc_C"/>
</dbReference>
<evidence type="ECO:0000256" key="3">
    <source>
        <dbReference type="ARBA" id="ARBA00022679"/>
    </source>
</evidence>
<dbReference type="InterPro" id="IPR013767">
    <property type="entry name" value="PAS_fold"/>
</dbReference>
<dbReference type="Pfam" id="PF00990">
    <property type="entry name" value="GGDEF"/>
    <property type="match status" value="1"/>
</dbReference>
<dbReference type="NCBIfam" id="TIGR00254">
    <property type="entry name" value="GGDEF"/>
    <property type="match status" value="1"/>
</dbReference>
<keyword evidence="14" id="KW-1185">Reference proteome</keyword>
<sequence>MPLWAKSFCQENALSSELRRPRLSSMITVATCGGVLVTVLALLAVVDQFARNYAQRQATVRIQQVAWQMRDALNHGMRVAVSDIRLLSELKELRDAGDPADMRRPMENMQRISPDYAWIGVANPDGTVYAATGKMLEGKDVSARPWFQNARSGVTTVDYHAAVLLEKKLPQAADPWRFVDVSIPVLRTDGSVRGIMGAHLSWTWARQLAKTLLVPAGKDYKTEVLIVRGDGTVLLGPKEMEEKKLDSTSVGLALDGGSGAVDETANGQRYLTGYAQTGLEPGYPSLKWAVLVRQPYNVAMADFRTLQQRIVLLGAGLALLLGVSGMLFARRVSQPLISLSATMERYDPERPTPVPVSNDFHETHLLSSTLAAMVSREQRHLESLRAMNENLEQTVQLRTREIERKARELEGALALQEQIRVQLQESEAEVRATLHHAYDAFIAFDENGLVREWNGQAERLLGWSRAEMMGQPIIDAFIVPAMRETRRQGLRRFLETGDSALVNQRVEMPVLRKDGVEIPVEVSVAHVPRRQGHLFIAFMHDITDRRMLHASLEQMAMKDMLTDLPNRRALQQKLPEALARSARSGKAMAVFFLDLDGFKGVNDKHGHEAGDELLRILAQRIVATVRRTDTVARLAGDEFVVLLEMLADAGDAVDVAAKLLPALSQPFALAAATVALSGSIGIAVHEPASDESADDLLARADHAMYDAKNGGKNRYSIAPAKAA</sequence>
<evidence type="ECO:0000313" key="13">
    <source>
        <dbReference type="EMBL" id="SMP70903.1"/>
    </source>
</evidence>
<comment type="subcellular location">
    <subcellularLocation>
        <location evidence="1">Membrane</location>
    </subcellularLocation>
</comment>
<dbReference type="InterPro" id="IPR000160">
    <property type="entry name" value="GGDEF_dom"/>
</dbReference>
<dbReference type="Proteomes" id="UP001158049">
    <property type="component" value="Unassembled WGS sequence"/>
</dbReference>
<dbReference type="SUPFAM" id="SSF55073">
    <property type="entry name" value="Nucleotide cyclase"/>
    <property type="match status" value="1"/>
</dbReference>
<proteinExistence type="predicted"/>
<dbReference type="SUPFAM" id="SSF55785">
    <property type="entry name" value="PYP-like sensor domain (PAS domain)"/>
    <property type="match status" value="1"/>
</dbReference>
<dbReference type="SMART" id="SM00267">
    <property type="entry name" value="GGDEF"/>
    <property type="match status" value="1"/>
</dbReference>
<evidence type="ECO:0000256" key="4">
    <source>
        <dbReference type="ARBA" id="ARBA00022741"/>
    </source>
</evidence>
<protein>
    <submittedName>
        <fullName evidence="13">PAS domain S-box-containing protein/diguanylate cyclase (GGDEF) domain-containing protein</fullName>
    </submittedName>
</protein>
<dbReference type="PROSITE" id="PS50112">
    <property type="entry name" value="PAS"/>
    <property type="match status" value="1"/>
</dbReference>
<evidence type="ECO:0000259" key="11">
    <source>
        <dbReference type="PROSITE" id="PS50113"/>
    </source>
</evidence>
<keyword evidence="6" id="KW-0067">ATP-binding</keyword>
<name>A0ABY1QGU8_9BURK</name>
<dbReference type="CDD" id="cd12914">
    <property type="entry name" value="PDC1_DGC_like"/>
    <property type="match status" value="1"/>
</dbReference>
<keyword evidence="7" id="KW-0902">Two-component regulatory system</keyword>
<evidence type="ECO:0000256" key="1">
    <source>
        <dbReference type="ARBA" id="ARBA00004370"/>
    </source>
</evidence>
<keyword evidence="2" id="KW-0597">Phosphoprotein</keyword>
<dbReference type="EMBL" id="FXUL01000016">
    <property type="protein sequence ID" value="SMP70903.1"/>
    <property type="molecule type" value="Genomic_DNA"/>
</dbReference>
<evidence type="ECO:0000256" key="8">
    <source>
        <dbReference type="SAM" id="Coils"/>
    </source>
</evidence>
<dbReference type="PANTHER" id="PTHR46663">
    <property type="entry name" value="DIGUANYLATE CYCLASE DGCT-RELATED"/>
    <property type="match status" value="1"/>
</dbReference>
<dbReference type="CDD" id="cd00130">
    <property type="entry name" value="PAS"/>
    <property type="match status" value="1"/>
</dbReference>
<feature type="coiled-coil region" evidence="8">
    <location>
        <begin position="374"/>
        <end position="408"/>
    </location>
</feature>
<dbReference type="InterPro" id="IPR052163">
    <property type="entry name" value="DGC-Regulatory_Protein"/>
</dbReference>
<evidence type="ECO:0000256" key="7">
    <source>
        <dbReference type="ARBA" id="ARBA00023012"/>
    </source>
</evidence>
<dbReference type="SUPFAM" id="SSF103190">
    <property type="entry name" value="Sensory domain-like"/>
    <property type="match status" value="1"/>
</dbReference>
<dbReference type="InterPro" id="IPR043128">
    <property type="entry name" value="Rev_trsase/Diguanyl_cyclase"/>
</dbReference>
<feature type="transmembrane region" description="Helical" evidence="9">
    <location>
        <begin position="310"/>
        <end position="329"/>
    </location>
</feature>
<dbReference type="InterPro" id="IPR035965">
    <property type="entry name" value="PAS-like_dom_sf"/>
</dbReference>
<dbReference type="NCBIfam" id="TIGR00229">
    <property type="entry name" value="sensory_box"/>
    <property type="match status" value="1"/>
</dbReference>
<feature type="domain" description="PAC" evidence="11">
    <location>
        <begin position="504"/>
        <end position="554"/>
    </location>
</feature>
<evidence type="ECO:0000256" key="5">
    <source>
        <dbReference type="ARBA" id="ARBA00022777"/>
    </source>
</evidence>
<dbReference type="InterPro" id="IPR000014">
    <property type="entry name" value="PAS"/>
</dbReference>
<dbReference type="Gene3D" id="3.30.450.20">
    <property type="entry name" value="PAS domain"/>
    <property type="match status" value="2"/>
</dbReference>
<comment type="caution">
    <text evidence="13">The sequence shown here is derived from an EMBL/GenBank/DDBJ whole genome shotgun (WGS) entry which is preliminary data.</text>
</comment>
<dbReference type="PROSITE" id="PS50113">
    <property type="entry name" value="PAC"/>
    <property type="match status" value="1"/>
</dbReference>
<accession>A0ABY1QGU8</accession>
<evidence type="ECO:0000313" key="14">
    <source>
        <dbReference type="Proteomes" id="UP001158049"/>
    </source>
</evidence>
<feature type="domain" description="PAS" evidence="10">
    <location>
        <begin position="426"/>
        <end position="497"/>
    </location>
</feature>
<keyword evidence="3" id="KW-0808">Transferase</keyword>
<keyword evidence="8" id="KW-0175">Coiled coil</keyword>